<feature type="compositionally biased region" description="Basic and acidic residues" evidence="2">
    <location>
        <begin position="55"/>
        <end position="67"/>
    </location>
</feature>
<feature type="coiled-coil region" evidence="1">
    <location>
        <begin position="151"/>
        <end position="251"/>
    </location>
</feature>
<name>A0A3P6UL27_LITSI</name>
<dbReference type="Proteomes" id="UP000277928">
    <property type="component" value="Unassembled WGS sequence"/>
</dbReference>
<feature type="region of interest" description="Disordered" evidence="2">
    <location>
        <begin position="101"/>
        <end position="143"/>
    </location>
</feature>
<sequence length="614" mass="72176">MKKAGSSSRSSSESSSESERSGRERTRTVLSEVSISMESPCGSLGVRQSDAQSTKTEKSEKSDDHEVGATARSTSCDIFTDQRKSRDVTPIRRKTDVESYLLREKKNPSDKTKKPTDATNRFSRRTKEKKTLQTNETTTRTVQGENDCQGCKFIEFELKTLIAKMTELERKVKWSLKIETLDTGNFTKKEELEKKIEEFQNEMLIQKSHYEKELEESMNEKERLNMELLKVEEEISMLEKETERIRKENDRYLIIIQDMRNNFSKYVREQKNEIIRSVEMNRIAKEQLYQSSEMMAKRYERMLKETCEDNLKLYIELHKIQGTLEGEDVQMLRSKAFQQQMKKKLSELSRKFKIEASSSKFRRFGAEIMQYVVYNFDAIIETILHANPSFNFLADQLALFIEEKILNEHTQFSSSHCNKQELVKYQESKSFALFKTKFRRKIYSMLEEFMKKQRKELSEKMSTVLGCVEHANQRIDASLISRIGNMSDIIALIDRKQSDLAKMEEALDYNCALVKTFSDRISSLLIKGRIDSWNFDTEKRKLRDSCIYLTNGYMNLEKRVENLEKMQEELWLKVSMCASSDDDGRREKMRRMFPAQHYESRRFLEGSLKEAQDI</sequence>
<dbReference type="OrthoDB" id="5855563at2759"/>
<feature type="compositionally biased region" description="Basic and acidic residues" evidence="2">
    <location>
        <begin position="17"/>
        <end position="27"/>
    </location>
</feature>
<evidence type="ECO:0000313" key="3">
    <source>
        <dbReference type="EMBL" id="VDK78804.1"/>
    </source>
</evidence>
<dbReference type="STRING" id="42156.A0A3P6UL27"/>
<feature type="region of interest" description="Disordered" evidence="2">
    <location>
        <begin position="1"/>
        <end position="74"/>
    </location>
</feature>
<accession>A0A3P6UL27</accession>
<feature type="compositionally biased region" description="Low complexity" evidence="2">
    <location>
        <begin position="1"/>
        <end position="15"/>
    </location>
</feature>
<keyword evidence="4" id="KW-1185">Reference proteome</keyword>
<dbReference type="AlphaFoldDB" id="A0A3P6UL27"/>
<keyword evidence="1" id="KW-0175">Coiled coil</keyword>
<organism evidence="3 4">
    <name type="scientific">Litomosoides sigmodontis</name>
    <name type="common">Filarial nematode worm</name>
    <dbReference type="NCBI Taxonomy" id="42156"/>
    <lineage>
        <taxon>Eukaryota</taxon>
        <taxon>Metazoa</taxon>
        <taxon>Ecdysozoa</taxon>
        <taxon>Nematoda</taxon>
        <taxon>Chromadorea</taxon>
        <taxon>Rhabditida</taxon>
        <taxon>Spirurina</taxon>
        <taxon>Spiruromorpha</taxon>
        <taxon>Filarioidea</taxon>
        <taxon>Onchocercidae</taxon>
        <taxon>Litomosoides</taxon>
    </lineage>
</organism>
<feature type="compositionally biased region" description="Polar residues" evidence="2">
    <location>
        <begin position="132"/>
        <end position="143"/>
    </location>
</feature>
<evidence type="ECO:0000313" key="4">
    <source>
        <dbReference type="Proteomes" id="UP000277928"/>
    </source>
</evidence>
<proteinExistence type="predicted"/>
<feature type="compositionally biased region" description="Basic and acidic residues" evidence="2">
    <location>
        <begin position="101"/>
        <end position="116"/>
    </location>
</feature>
<reference evidence="3 4" key="1">
    <citation type="submission" date="2018-08" db="EMBL/GenBank/DDBJ databases">
        <authorList>
            <person name="Laetsch R D."/>
            <person name="Stevens L."/>
            <person name="Kumar S."/>
            <person name="Blaxter L. M."/>
        </authorList>
    </citation>
    <scope>NUCLEOTIDE SEQUENCE [LARGE SCALE GENOMIC DNA]</scope>
</reference>
<dbReference type="EMBL" id="UYRX01000260">
    <property type="protein sequence ID" value="VDK78804.1"/>
    <property type="molecule type" value="Genomic_DNA"/>
</dbReference>
<evidence type="ECO:0000256" key="1">
    <source>
        <dbReference type="SAM" id="Coils"/>
    </source>
</evidence>
<evidence type="ECO:0000256" key="2">
    <source>
        <dbReference type="SAM" id="MobiDB-lite"/>
    </source>
</evidence>
<feature type="compositionally biased region" description="Polar residues" evidence="2">
    <location>
        <begin position="28"/>
        <end position="37"/>
    </location>
</feature>
<gene>
    <name evidence="3" type="ORF">NLS_LOCUS4228</name>
</gene>
<dbReference type="OMA" id="NCKLKED"/>
<protein>
    <submittedName>
        <fullName evidence="3">Uncharacterized protein</fullName>
    </submittedName>
</protein>